<dbReference type="GeneID" id="71997117"/>
<keyword evidence="2" id="KW-0560">Oxidoreductase</keyword>
<dbReference type="SUPFAM" id="SSF56176">
    <property type="entry name" value="FAD-binding/transporter-associated domain-like"/>
    <property type="match status" value="1"/>
</dbReference>
<dbReference type="InterPro" id="IPR012951">
    <property type="entry name" value="BBE"/>
</dbReference>
<dbReference type="Pfam" id="PF01565">
    <property type="entry name" value="FAD_binding_4"/>
    <property type="match status" value="1"/>
</dbReference>
<dbReference type="InterPro" id="IPR050432">
    <property type="entry name" value="FAD-linked_Oxidoreductases_BP"/>
</dbReference>
<comment type="similarity">
    <text evidence="1">Belongs to the oxygen-dependent FAD-linked oxidoreductase family.</text>
</comment>
<feature type="signal peptide" evidence="3">
    <location>
        <begin position="1"/>
        <end position="18"/>
    </location>
</feature>
<proteinExistence type="inferred from homology"/>
<dbReference type="PANTHER" id="PTHR13878:SF91">
    <property type="entry name" value="FAD BINDING DOMAIN PROTEIN (AFU_ORTHOLOGUE AFUA_6G12070)-RELATED"/>
    <property type="match status" value="1"/>
</dbReference>
<dbReference type="Proteomes" id="UP000814176">
    <property type="component" value="Unassembled WGS sequence"/>
</dbReference>
<protein>
    <submittedName>
        <fullName evidence="5">FAD-binding domain-containing protein</fullName>
    </submittedName>
</protein>
<evidence type="ECO:0000256" key="2">
    <source>
        <dbReference type="ARBA" id="ARBA00023002"/>
    </source>
</evidence>
<name>A0ABQ8KCZ7_9APHY</name>
<evidence type="ECO:0000313" key="5">
    <source>
        <dbReference type="EMBL" id="KAH9835438.1"/>
    </source>
</evidence>
<feature type="chain" id="PRO_5045750109" evidence="3">
    <location>
        <begin position="19"/>
        <end position="579"/>
    </location>
</feature>
<dbReference type="Gene3D" id="3.30.465.10">
    <property type="match status" value="2"/>
</dbReference>
<dbReference type="InterPro" id="IPR036318">
    <property type="entry name" value="FAD-bd_PCMH-like_sf"/>
</dbReference>
<feature type="domain" description="FAD-binding PCMH-type" evidence="4">
    <location>
        <begin position="131"/>
        <end position="312"/>
    </location>
</feature>
<evidence type="ECO:0000259" key="4">
    <source>
        <dbReference type="PROSITE" id="PS51387"/>
    </source>
</evidence>
<keyword evidence="6" id="KW-1185">Reference proteome</keyword>
<dbReference type="Pfam" id="PF08031">
    <property type="entry name" value="BBE"/>
    <property type="match status" value="1"/>
</dbReference>
<dbReference type="InterPro" id="IPR016169">
    <property type="entry name" value="FAD-bd_PCMH_sub2"/>
</dbReference>
<gene>
    <name evidence="5" type="ORF">C8Q71DRAFT_119916</name>
</gene>
<evidence type="ECO:0000256" key="3">
    <source>
        <dbReference type="SAM" id="SignalP"/>
    </source>
</evidence>
<keyword evidence="3" id="KW-0732">Signal</keyword>
<dbReference type="InterPro" id="IPR016166">
    <property type="entry name" value="FAD-bd_PCMH"/>
</dbReference>
<sequence>MVRLPWVLLGCTLPVVNSNVISALGAVLSHGEVRGQLARLNATVGGRLYTAIPWELPCFSEYNGESVTPDEDACAAIQANYTSPFERTQHFGTYMISQWSTCQAKRPAGECLLNVSNPEDPAAFTGVDCELGDIPSYYIDVQCPTDVQAAIAFSKLTGIRLSVKNKGHDYKGRSGGKGTLALWVANLNSISHDELFVPEGCTTSYDALTIGPGANTEDIFEYVDSINRTFIGGYHQTIGAGGGYFLGGGHSVLSPVYGLAADRVVQVKVVTPEGLYLVANECQNSDLFFSLRGGGGSAFGVVFESTHRLEPQVTLQVASIGFTGHSNTSNLAQWYSLLVNETYKWGTEGWGGHITGPALIYVTPLLSNAEANASMQATADFALAQGGTAVVEEMPSYLAFFSKYVPTAEVAVGTEITLGTRLISSELFNTTDGRAVIAKTIENVLSFTSPYVVVGTPFLYDYTPGSTSVTPAWYDSLWHLGLHGSWAWNSTAEYIADQYTAISQHIQTFRDITPGSGAYFNEGDVYEPDHTDAYWGSNYAKLLSVKQKYDPDGVFDCWQFGWKGASDPLYECFIPLPQS</sequence>
<evidence type="ECO:0000313" key="6">
    <source>
        <dbReference type="Proteomes" id="UP000814176"/>
    </source>
</evidence>
<dbReference type="PANTHER" id="PTHR13878">
    <property type="entry name" value="GULONOLACTONE OXIDASE"/>
    <property type="match status" value="1"/>
</dbReference>
<accession>A0ABQ8KCZ7</accession>
<organism evidence="5 6">
    <name type="scientific">Rhodofomes roseus</name>
    <dbReference type="NCBI Taxonomy" id="34475"/>
    <lineage>
        <taxon>Eukaryota</taxon>
        <taxon>Fungi</taxon>
        <taxon>Dikarya</taxon>
        <taxon>Basidiomycota</taxon>
        <taxon>Agaricomycotina</taxon>
        <taxon>Agaricomycetes</taxon>
        <taxon>Polyporales</taxon>
        <taxon>Rhodofomes</taxon>
    </lineage>
</organism>
<dbReference type="EMBL" id="JADCUA010000013">
    <property type="protein sequence ID" value="KAH9835438.1"/>
    <property type="molecule type" value="Genomic_DNA"/>
</dbReference>
<reference evidence="5 6" key="1">
    <citation type="journal article" date="2021" name="Environ. Microbiol.">
        <title>Gene family expansions and transcriptome signatures uncover fungal adaptations to wood decay.</title>
        <authorList>
            <person name="Hage H."/>
            <person name="Miyauchi S."/>
            <person name="Viragh M."/>
            <person name="Drula E."/>
            <person name="Min B."/>
            <person name="Chaduli D."/>
            <person name="Navarro D."/>
            <person name="Favel A."/>
            <person name="Norest M."/>
            <person name="Lesage-Meessen L."/>
            <person name="Balint B."/>
            <person name="Merenyi Z."/>
            <person name="de Eugenio L."/>
            <person name="Morin E."/>
            <person name="Martinez A.T."/>
            <person name="Baldrian P."/>
            <person name="Stursova M."/>
            <person name="Martinez M.J."/>
            <person name="Novotny C."/>
            <person name="Magnuson J.K."/>
            <person name="Spatafora J.W."/>
            <person name="Maurice S."/>
            <person name="Pangilinan J."/>
            <person name="Andreopoulos W."/>
            <person name="LaButti K."/>
            <person name="Hundley H."/>
            <person name="Na H."/>
            <person name="Kuo A."/>
            <person name="Barry K."/>
            <person name="Lipzen A."/>
            <person name="Henrissat B."/>
            <person name="Riley R."/>
            <person name="Ahrendt S."/>
            <person name="Nagy L.G."/>
            <person name="Grigoriev I.V."/>
            <person name="Martin F."/>
            <person name="Rosso M.N."/>
        </authorList>
    </citation>
    <scope>NUCLEOTIDE SEQUENCE [LARGE SCALE GENOMIC DNA]</scope>
    <source>
        <strain evidence="5 6">CIRM-BRFM 1785</strain>
    </source>
</reference>
<evidence type="ECO:0000256" key="1">
    <source>
        <dbReference type="ARBA" id="ARBA00005466"/>
    </source>
</evidence>
<dbReference type="InterPro" id="IPR006094">
    <property type="entry name" value="Oxid_FAD_bind_N"/>
</dbReference>
<dbReference type="RefSeq" id="XP_047777871.1">
    <property type="nucleotide sequence ID" value="XM_047916385.1"/>
</dbReference>
<dbReference type="PROSITE" id="PS51387">
    <property type="entry name" value="FAD_PCMH"/>
    <property type="match status" value="1"/>
</dbReference>
<comment type="caution">
    <text evidence="5">The sequence shown here is derived from an EMBL/GenBank/DDBJ whole genome shotgun (WGS) entry which is preliminary data.</text>
</comment>